<keyword evidence="3" id="KW-0813">Transport</keyword>
<evidence type="ECO:0000256" key="3">
    <source>
        <dbReference type="ARBA" id="ARBA00022448"/>
    </source>
</evidence>
<dbReference type="PANTHER" id="PTHR10332">
    <property type="entry name" value="EQUILIBRATIVE NUCLEOSIDE TRANSPORTER"/>
    <property type="match status" value="1"/>
</dbReference>
<dbReference type="OrthoDB" id="46396at2759"/>
<evidence type="ECO:0000256" key="5">
    <source>
        <dbReference type="ARBA" id="ARBA00022989"/>
    </source>
</evidence>
<name>A0A8S1CAV3_9INSE</name>
<dbReference type="AlphaFoldDB" id="A0A8S1CAV3"/>
<feature type="transmembrane region" description="Helical" evidence="8">
    <location>
        <begin position="391"/>
        <end position="414"/>
    </location>
</feature>
<reference evidence="9 10" key="1">
    <citation type="submission" date="2020-04" db="EMBL/GenBank/DDBJ databases">
        <authorList>
            <person name="Alioto T."/>
            <person name="Alioto T."/>
            <person name="Gomez Garrido J."/>
        </authorList>
    </citation>
    <scope>NUCLEOTIDE SEQUENCE [LARGE SCALE GENOMIC DNA]</scope>
</reference>
<feature type="transmembrane region" description="Helical" evidence="8">
    <location>
        <begin position="110"/>
        <end position="131"/>
    </location>
</feature>
<feature type="region of interest" description="Disordered" evidence="7">
    <location>
        <begin position="1"/>
        <end position="49"/>
    </location>
</feature>
<feature type="transmembrane region" description="Helical" evidence="8">
    <location>
        <begin position="143"/>
        <end position="162"/>
    </location>
</feature>
<dbReference type="Pfam" id="PF01733">
    <property type="entry name" value="Nucleoside_tran"/>
    <property type="match status" value="1"/>
</dbReference>
<feature type="transmembrane region" description="Helical" evidence="8">
    <location>
        <begin position="255"/>
        <end position="282"/>
    </location>
</feature>
<evidence type="ECO:0000313" key="9">
    <source>
        <dbReference type="EMBL" id="CAB3362599.1"/>
    </source>
</evidence>
<comment type="caution">
    <text evidence="9">The sequence shown here is derived from an EMBL/GenBank/DDBJ whole genome shotgun (WGS) entry which is preliminary data.</text>
</comment>
<proteinExistence type="inferred from homology"/>
<dbReference type="GO" id="GO:0005886">
    <property type="term" value="C:plasma membrane"/>
    <property type="evidence" value="ECO:0007669"/>
    <property type="project" value="TreeGrafter"/>
</dbReference>
<feature type="transmembrane region" description="Helical" evidence="8">
    <location>
        <begin position="426"/>
        <end position="447"/>
    </location>
</feature>
<dbReference type="PIRSF" id="PIRSF016379">
    <property type="entry name" value="ENT"/>
    <property type="match status" value="1"/>
</dbReference>
<feature type="transmembrane region" description="Helical" evidence="8">
    <location>
        <begin position="359"/>
        <end position="379"/>
    </location>
</feature>
<sequence>MDLSVNCQPLLQKNDSDDSDTERSGSSDIQNADIINDTENEGPKSSEGLMKFGNPGDRFNIAFLIFYLLGMTTLLPWNFFITADNYWMYKFRDVPSNTSLHGRSVLQAEFTSYLSLASNVPNTLFMILGALYGHRIPLKLRMIGSLLFILALFILTTSLVHVDTDSCELLFYCSVFKSKSVCVPGQQDFFVLTLTTVVILNVGTAVMNLGLYGIVGCFPHRYITAVVGGQALGGVFAALANIGSIWLGASPQSSALAYFLVADIVLLAALVAYIALASTTFFKFYMGLRLRPAPYSPSDDDDSGLVAQNISFVSIFKRIWVHCISILMVFVVTIGAFPAVTVLINSVNKSNKTPWNDVYFVPVVGYLLFSICDYSGRLLAGWWRRPRNSKWILFTMSILRIVFIPLFIFCNAQPRKSLPVLIDSDAYYILIMIAFAVSNGYLANITFINVPSLMSHAEIESASQIMTAWLSLGTSIGSGLSLLLIRLL</sequence>
<evidence type="ECO:0000256" key="1">
    <source>
        <dbReference type="ARBA" id="ARBA00004141"/>
    </source>
</evidence>
<keyword evidence="5 8" id="KW-1133">Transmembrane helix</keyword>
<feature type="transmembrane region" description="Helical" evidence="8">
    <location>
        <begin position="222"/>
        <end position="249"/>
    </location>
</feature>
<keyword evidence="4 8" id="KW-0812">Transmembrane</keyword>
<dbReference type="InterPro" id="IPR036259">
    <property type="entry name" value="MFS_trans_sf"/>
</dbReference>
<dbReference type="PRINTS" id="PR01130">
    <property type="entry name" value="DERENTRNSPRT"/>
</dbReference>
<dbReference type="Proteomes" id="UP000494165">
    <property type="component" value="Unassembled WGS sequence"/>
</dbReference>
<feature type="transmembrane region" description="Helical" evidence="8">
    <location>
        <begin position="59"/>
        <end position="80"/>
    </location>
</feature>
<organism evidence="9 10">
    <name type="scientific">Cloeon dipterum</name>
    <dbReference type="NCBI Taxonomy" id="197152"/>
    <lineage>
        <taxon>Eukaryota</taxon>
        <taxon>Metazoa</taxon>
        <taxon>Ecdysozoa</taxon>
        <taxon>Arthropoda</taxon>
        <taxon>Hexapoda</taxon>
        <taxon>Insecta</taxon>
        <taxon>Pterygota</taxon>
        <taxon>Palaeoptera</taxon>
        <taxon>Ephemeroptera</taxon>
        <taxon>Pisciforma</taxon>
        <taxon>Baetidae</taxon>
        <taxon>Cloeon</taxon>
    </lineage>
</organism>
<dbReference type="GO" id="GO:0005337">
    <property type="term" value="F:nucleoside transmembrane transporter activity"/>
    <property type="evidence" value="ECO:0007669"/>
    <property type="project" value="InterPro"/>
</dbReference>
<feature type="compositionally biased region" description="Polar residues" evidence="7">
    <location>
        <begin position="1"/>
        <end position="13"/>
    </location>
</feature>
<evidence type="ECO:0000256" key="4">
    <source>
        <dbReference type="ARBA" id="ARBA00022692"/>
    </source>
</evidence>
<evidence type="ECO:0000256" key="2">
    <source>
        <dbReference type="ARBA" id="ARBA00007965"/>
    </source>
</evidence>
<protein>
    <submittedName>
        <fullName evidence="9">Uncharacterized protein</fullName>
    </submittedName>
</protein>
<feature type="transmembrane region" description="Helical" evidence="8">
    <location>
        <begin position="319"/>
        <end position="339"/>
    </location>
</feature>
<gene>
    <name evidence="9" type="ORF">CLODIP_2_CD14320</name>
</gene>
<keyword evidence="6 8" id="KW-0472">Membrane</keyword>
<comment type="similarity">
    <text evidence="2">Belongs to the SLC29A/ENT transporter (TC 2.A.57) family.</text>
</comment>
<dbReference type="SUPFAM" id="SSF103473">
    <property type="entry name" value="MFS general substrate transporter"/>
    <property type="match status" value="1"/>
</dbReference>
<dbReference type="PANTHER" id="PTHR10332:SF88">
    <property type="entry name" value="EQUILIBRATIVE NUCLEOSIDE TRANSPORTER 1, ISOFORM A"/>
    <property type="match status" value="1"/>
</dbReference>
<dbReference type="InterPro" id="IPR002259">
    <property type="entry name" value="Eqnu_transpt"/>
</dbReference>
<comment type="subcellular location">
    <subcellularLocation>
        <location evidence="1">Membrane</location>
        <topology evidence="1">Multi-pass membrane protein</topology>
    </subcellularLocation>
</comment>
<feature type="transmembrane region" description="Helical" evidence="8">
    <location>
        <begin position="468"/>
        <end position="487"/>
    </location>
</feature>
<evidence type="ECO:0000256" key="7">
    <source>
        <dbReference type="SAM" id="MobiDB-lite"/>
    </source>
</evidence>
<evidence type="ECO:0000256" key="6">
    <source>
        <dbReference type="ARBA" id="ARBA00023136"/>
    </source>
</evidence>
<accession>A0A8S1CAV3</accession>
<keyword evidence="10" id="KW-1185">Reference proteome</keyword>
<evidence type="ECO:0000256" key="8">
    <source>
        <dbReference type="SAM" id="Phobius"/>
    </source>
</evidence>
<dbReference type="EMBL" id="CADEPI010000009">
    <property type="protein sequence ID" value="CAB3362599.1"/>
    <property type="molecule type" value="Genomic_DNA"/>
</dbReference>
<evidence type="ECO:0000313" key="10">
    <source>
        <dbReference type="Proteomes" id="UP000494165"/>
    </source>
</evidence>
<feature type="transmembrane region" description="Helical" evidence="8">
    <location>
        <begin position="189"/>
        <end position="215"/>
    </location>
</feature>